<dbReference type="InterPro" id="IPR008927">
    <property type="entry name" value="6-PGluconate_DH-like_C_sf"/>
</dbReference>
<evidence type="ECO:0000256" key="6">
    <source>
        <dbReference type="ARBA" id="ARBA00023027"/>
    </source>
</evidence>
<feature type="domain" description="6-phosphogluconate dehydrogenase NADP-binding" evidence="10">
    <location>
        <begin position="296"/>
        <end position="452"/>
    </location>
</feature>
<comment type="catalytic activity">
    <reaction evidence="7">
        <text>3-hydroxy-2-methylpropanoate + NAD(+) = 2-methyl-3-oxopropanoate + NADH + H(+)</text>
        <dbReference type="Rhea" id="RHEA:17681"/>
        <dbReference type="ChEBI" id="CHEBI:11805"/>
        <dbReference type="ChEBI" id="CHEBI:15378"/>
        <dbReference type="ChEBI" id="CHEBI:57540"/>
        <dbReference type="ChEBI" id="CHEBI:57700"/>
        <dbReference type="ChEBI" id="CHEBI:57945"/>
        <dbReference type="EC" id="1.1.1.31"/>
    </reaction>
</comment>
<dbReference type="InterPro" id="IPR006115">
    <property type="entry name" value="6PGDH_NADP-bd"/>
</dbReference>
<evidence type="ECO:0000256" key="9">
    <source>
        <dbReference type="SAM" id="Phobius"/>
    </source>
</evidence>
<dbReference type="SUPFAM" id="SSF48179">
    <property type="entry name" value="6-phosphogluconate dehydrogenase C-terminal domain-like"/>
    <property type="match status" value="1"/>
</dbReference>
<dbReference type="EC" id="1.1.1.31" evidence="3"/>
<dbReference type="FunFam" id="1.10.1040.10:FF:000006">
    <property type="entry name" value="3-hydroxyisobutyrate dehydrogenase"/>
    <property type="match status" value="1"/>
</dbReference>
<dbReference type="GO" id="GO:0050661">
    <property type="term" value="F:NADP binding"/>
    <property type="evidence" value="ECO:0007669"/>
    <property type="project" value="InterPro"/>
</dbReference>
<evidence type="ECO:0000259" key="10">
    <source>
        <dbReference type="Pfam" id="PF03446"/>
    </source>
</evidence>
<dbReference type="InterPro" id="IPR013328">
    <property type="entry name" value="6PGD_dom2"/>
</dbReference>
<dbReference type="EMBL" id="LCWF01000050">
    <property type="protein sequence ID" value="KKY25031.1"/>
    <property type="molecule type" value="Genomic_DNA"/>
</dbReference>
<evidence type="ECO:0000259" key="11">
    <source>
        <dbReference type="Pfam" id="PF14833"/>
    </source>
</evidence>
<organism evidence="12 13">
    <name type="scientific">Phaeomoniella chlamydospora</name>
    <name type="common">Phaeoacremonium chlamydosporum</name>
    <dbReference type="NCBI Taxonomy" id="158046"/>
    <lineage>
        <taxon>Eukaryota</taxon>
        <taxon>Fungi</taxon>
        <taxon>Dikarya</taxon>
        <taxon>Ascomycota</taxon>
        <taxon>Pezizomycotina</taxon>
        <taxon>Eurotiomycetes</taxon>
        <taxon>Chaetothyriomycetidae</taxon>
        <taxon>Phaeomoniellales</taxon>
        <taxon>Phaeomoniellaceae</taxon>
        <taxon>Phaeomoniella</taxon>
    </lineage>
</organism>
<dbReference type="GO" id="GO:0005739">
    <property type="term" value="C:mitochondrion"/>
    <property type="evidence" value="ECO:0007669"/>
    <property type="project" value="TreeGrafter"/>
</dbReference>
<comment type="caution">
    <text evidence="12">The sequence shown here is derived from an EMBL/GenBank/DDBJ whole genome shotgun (WGS) entry which is preliminary data.</text>
</comment>
<proteinExistence type="inferred from homology"/>
<evidence type="ECO:0000256" key="2">
    <source>
        <dbReference type="ARBA" id="ARBA00006013"/>
    </source>
</evidence>
<comment type="pathway">
    <text evidence="1">Amino-acid degradation; L-valine degradation.</text>
</comment>
<evidence type="ECO:0000313" key="12">
    <source>
        <dbReference type="EMBL" id="KKY25031.1"/>
    </source>
</evidence>
<keyword evidence="9" id="KW-0812">Transmembrane</keyword>
<feature type="transmembrane region" description="Helical" evidence="9">
    <location>
        <begin position="50"/>
        <end position="71"/>
    </location>
</feature>
<feature type="domain" description="3-hydroxyisobutyrate dehydrogenase-like NAD-binding" evidence="11">
    <location>
        <begin position="455"/>
        <end position="580"/>
    </location>
</feature>
<evidence type="ECO:0000313" key="13">
    <source>
        <dbReference type="Proteomes" id="UP000053317"/>
    </source>
</evidence>
<feature type="region of interest" description="Disordered" evidence="8">
    <location>
        <begin position="216"/>
        <end position="239"/>
    </location>
</feature>
<dbReference type="InterPro" id="IPR029154">
    <property type="entry name" value="HIBADH-like_NADP-bd"/>
</dbReference>
<dbReference type="AlphaFoldDB" id="A0A0G2ES96"/>
<dbReference type="PANTHER" id="PTHR22981">
    <property type="entry name" value="3-HYDROXYISOBUTYRATE DEHYDROGENASE-RELATED"/>
    <property type="match status" value="1"/>
</dbReference>
<gene>
    <name evidence="12" type="ORF">UCRPC4_g02088</name>
</gene>
<keyword evidence="5" id="KW-0560">Oxidoreductase</keyword>
<keyword evidence="9" id="KW-0472">Membrane</keyword>
<accession>A0A0G2ES96</accession>
<name>A0A0G2ES96_PHACM</name>
<dbReference type="Pfam" id="PF14833">
    <property type="entry name" value="NAD_binding_11"/>
    <property type="match status" value="1"/>
</dbReference>
<evidence type="ECO:0000256" key="3">
    <source>
        <dbReference type="ARBA" id="ARBA00012991"/>
    </source>
</evidence>
<evidence type="ECO:0000256" key="8">
    <source>
        <dbReference type="SAM" id="MobiDB-lite"/>
    </source>
</evidence>
<dbReference type="Proteomes" id="UP000053317">
    <property type="component" value="Unassembled WGS sequence"/>
</dbReference>
<dbReference type="InterPro" id="IPR036291">
    <property type="entry name" value="NAD(P)-bd_dom_sf"/>
</dbReference>
<keyword evidence="4" id="KW-0101">Branched-chain amino acid catabolism</keyword>
<feature type="transmembrane region" description="Helical" evidence="9">
    <location>
        <begin position="77"/>
        <end position="100"/>
    </location>
</feature>
<dbReference type="Gene3D" id="1.10.1040.10">
    <property type="entry name" value="N-(1-d-carboxylethyl)-l-norvaline Dehydrogenase, domain 2"/>
    <property type="match status" value="1"/>
</dbReference>
<keyword evidence="6" id="KW-0520">NAD</keyword>
<sequence>MALIGGAFLRITQTILRIIQLLASILVLGVFSYFLAVLKDHDLPIYDRWRAVEGMSGAAVLYGLFCVFLTLCLGGLAFFAFIAVVLDICFVGCFIAIAWFTRHSANKCTGYVTTVLGSGDSNSQASGYGENGFGFGSGEDVTYFPNLRRACQLEKAVFAVAIVNIALFLVTAVVQVLLVRHHKKEKRYGPSPANNYTAGSGRRAFWRRNKRNTRDAELATAGVGDKDRPSHDTSYTGNTLPANQNGYGLANSGWDTLGLLIQTLIPPSDLNVLYEIIVSHSYPMAKNLRAKIPPSDLLTVYDVNTSATKQFAEELGIVASNTDAPGKGTGIHLANDPREVAEKSETIITVLPEPQHVRAVFASILGTPLPSLSNTRIFIDCSTIDPSTSREIASNVSSSEAGTFVDAPMSGGVVAARAGSLTFMIGASSASLVESVIEPILLLMGRKVWYLGPQGSGLSGKLANNYALAVNNIAAAEAMNLGIRWGLNPKVLADLINSSTGRSWPSEVNNPVPGVVKTSPASRDYEGGFGLSLMRKDLKLAMTAAQEANANLLLAEKTMEIYEDTEKNHKGKDFSVVYRHIRGR</sequence>
<feature type="transmembrane region" description="Helical" evidence="9">
    <location>
        <begin position="18"/>
        <end position="38"/>
    </location>
</feature>
<dbReference type="OrthoDB" id="21615at2759"/>
<feature type="transmembrane region" description="Helical" evidence="9">
    <location>
        <begin position="156"/>
        <end position="178"/>
    </location>
</feature>
<evidence type="ECO:0000256" key="1">
    <source>
        <dbReference type="ARBA" id="ARBA00005109"/>
    </source>
</evidence>
<dbReference type="GO" id="GO:0051287">
    <property type="term" value="F:NAD binding"/>
    <property type="evidence" value="ECO:0007669"/>
    <property type="project" value="InterPro"/>
</dbReference>
<evidence type="ECO:0000256" key="7">
    <source>
        <dbReference type="ARBA" id="ARBA00049197"/>
    </source>
</evidence>
<protein>
    <recommendedName>
        <fullName evidence="3">3-hydroxyisobutyrate dehydrogenase</fullName>
        <ecNumber evidence="3">1.1.1.31</ecNumber>
    </recommendedName>
</protein>
<dbReference type="GO" id="GO:0006574">
    <property type="term" value="P:L-valine catabolic process"/>
    <property type="evidence" value="ECO:0007669"/>
    <property type="project" value="TreeGrafter"/>
</dbReference>
<dbReference type="Pfam" id="PF03446">
    <property type="entry name" value="NAD_binding_2"/>
    <property type="match status" value="1"/>
</dbReference>
<keyword evidence="9" id="KW-1133">Transmembrane helix</keyword>
<dbReference type="PANTHER" id="PTHR22981:SF7">
    <property type="entry name" value="3-HYDROXYISOBUTYRATE DEHYDROGENASE, MITOCHONDRIAL"/>
    <property type="match status" value="1"/>
</dbReference>
<reference evidence="12 13" key="1">
    <citation type="submission" date="2015-05" db="EMBL/GenBank/DDBJ databases">
        <title>Distinctive expansion of gene families associated with plant cell wall degradation and secondary metabolism in the genomes of grapevine trunk pathogens.</title>
        <authorList>
            <person name="Lawrence D.P."/>
            <person name="Travadon R."/>
            <person name="Rolshausen P.E."/>
            <person name="Baumgartner K."/>
        </authorList>
    </citation>
    <scope>NUCLEOTIDE SEQUENCE [LARGE SCALE GENOMIC DNA]</scope>
    <source>
        <strain evidence="12">UCRPC4</strain>
    </source>
</reference>
<dbReference type="SUPFAM" id="SSF51735">
    <property type="entry name" value="NAD(P)-binding Rossmann-fold domains"/>
    <property type="match status" value="1"/>
</dbReference>
<comment type="similarity">
    <text evidence="2">Belongs to the HIBADH-related family. 3-hydroxyisobutyrate dehydrogenase subfamily.</text>
</comment>
<keyword evidence="13" id="KW-1185">Reference proteome</keyword>
<reference evidence="12 13" key="2">
    <citation type="submission" date="2015-05" db="EMBL/GenBank/DDBJ databases">
        <authorList>
            <person name="Morales-Cruz A."/>
            <person name="Amrine K.C."/>
            <person name="Cantu D."/>
        </authorList>
    </citation>
    <scope>NUCLEOTIDE SEQUENCE [LARGE SCALE GENOMIC DNA]</scope>
    <source>
        <strain evidence="12">UCRPC4</strain>
    </source>
</reference>
<evidence type="ECO:0000256" key="4">
    <source>
        <dbReference type="ARBA" id="ARBA00022456"/>
    </source>
</evidence>
<dbReference type="GO" id="GO:0008442">
    <property type="term" value="F:3-hydroxyisobutyrate dehydrogenase activity"/>
    <property type="evidence" value="ECO:0007669"/>
    <property type="project" value="UniProtKB-EC"/>
</dbReference>
<evidence type="ECO:0000256" key="5">
    <source>
        <dbReference type="ARBA" id="ARBA00023002"/>
    </source>
</evidence>
<dbReference type="Gene3D" id="3.40.50.720">
    <property type="entry name" value="NAD(P)-binding Rossmann-like Domain"/>
    <property type="match status" value="1"/>
</dbReference>